<evidence type="ECO:0000313" key="5">
    <source>
        <dbReference type="Proteomes" id="UP001472866"/>
    </source>
</evidence>
<dbReference type="InterPro" id="IPR019775">
    <property type="entry name" value="WD40_repeat_CS"/>
</dbReference>
<dbReference type="InterPro" id="IPR001680">
    <property type="entry name" value="WD40_rpt"/>
</dbReference>
<keyword evidence="2" id="KW-0677">Repeat</keyword>
<dbReference type="InterPro" id="IPR015943">
    <property type="entry name" value="WD40/YVTN_repeat-like_dom_sf"/>
</dbReference>
<protein>
    <submittedName>
        <fullName evidence="4">WD40 repeat domain-containing protein</fullName>
    </submittedName>
</protein>
<dbReference type="EMBL" id="CP151503">
    <property type="protein sequence ID" value="WZN61070.1"/>
    <property type="molecule type" value="Genomic_DNA"/>
</dbReference>
<keyword evidence="1 3" id="KW-0853">WD repeat</keyword>
<evidence type="ECO:0000313" key="4">
    <source>
        <dbReference type="EMBL" id="WZN61070.1"/>
    </source>
</evidence>
<proteinExistence type="predicted"/>
<dbReference type="InterPro" id="IPR036322">
    <property type="entry name" value="WD40_repeat_dom_sf"/>
</dbReference>
<dbReference type="PROSITE" id="PS50082">
    <property type="entry name" value="WD_REPEATS_2"/>
    <property type="match status" value="1"/>
</dbReference>
<name>A0AAX4P620_9CHLO</name>
<dbReference type="Pfam" id="PF00400">
    <property type="entry name" value="WD40"/>
    <property type="match status" value="2"/>
</dbReference>
<dbReference type="Gene3D" id="2.130.10.10">
    <property type="entry name" value="YVTN repeat-like/Quinoprotein amine dehydrogenase"/>
    <property type="match status" value="2"/>
</dbReference>
<dbReference type="PROSITE" id="PS00678">
    <property type="entry name" value="WD_REPEATS_1"/>
    <property type="match status" value="1"/>
</dbReference>
<dbReference type="PANTHER" id="PTHR19854:SF1">
    <property type="entry name" value="GUANINE NUCLEOTIDE-BINDING PROTEIN SUBUNIT BETA-LIKE PROTEIN 1"/>
    <property type="match status" value="1"/>
</dbReference>
<evidence type="ECO:0000256" key="1">
    <source>
        <dbReference type="ARBA" id="ARBA00022574"/>
    </source>
</evidence>
<gene>
    <name evidence="4" type="ORF">HKI87_03g26040</name>
</gene>
<evidence type="ECO:0000256" key="3">
    <source>
        <dbReference type="PROSITE-ProRule" id="PRU00221"/>
    </source>
</evidence>
<dbReference type="Proteomes" id="UP001472866">
    <property type="component" value="Chromosome 03"/>
</dbReference>
<feature type="repeat" description="WD" evidence="3">
    <location>
        <begin position="11"/>
        <end position="58"/>
    </location>
</feature>
<dbReference type="SUPFAM" id="SSF50978">
    <property type="entry name" value="WD40 repeat-like"/>
    <property type="match status" value="1"/>
</dbReference>
<reference evidence="4 5" key="1">
    <citation type="submission" date="2024-03" db="EMBL/GenBank/DDBJ databases">
        <title>Complete genome sequence of the green alga Chloropicon roscoffensis RCC1871.</title>
        <authorList>
            <person name="Lemieux C."/>
            <person name="Pombert J.-F."/>
            <person name="Otis C."/>
            <person name="Turmel M."/>
        </authorList>
    </citation>
    <scope>NUCLEOTIDE SEQUENCE [LARGE SCALE GENOMIC DNA]</scope>
    <source>
        <strain evidence="4 5">RCC1871</strain>
    </source>
</reference>
<organism evidence="4 5">
    <name type="scientific">Chloropicon roscoffensis</name>
    <dbReference type="NCBI Taxonomy" id="1461544"/>
    <lineage>
        <taxon>Eukaryota</taxon>
        <taxon>Viridiplantae</taxon>
        <taxon>Chlorophyta</taxon>
        <taxon>Chloropicophyceae</taxon>
        <taxon>Chloropicales</taxon>
        <taxon>Chloropicaceae</taxon>
        <taxon>Chloropicon</taxon>
    </lineage>
</organism>
<keyword evidence="5" id="KW-1185">Reference proteome</keyword>
<dbReference type="PANTHER" id="PTHR19854">
    <property type="entry name" value="TRANSDUCIN BETA-LIKE 3"/>
    <property type="match status" value="1"/>
</dbReference>
<dbReference type="SMART" id="SM00320">
    <property type="entry name" value="WD40"/>
    <property type="match status" value="5"/>
</dbReference>
<dbReference type="AlphaFoldDB" id="A0AAX4P620"/>
<accession>A0AAX4P620</accession>
<evidence type="ECO:0000256" key="2">
    <source>
        <dbReference type="ARBA" id="ARBA00022737"/>
    </source>
</evidence>
<sequence length="334" mass="35751">MGASPDPTTVLRGHRRSVKCLAFCRVEGDDGEPQHLLSGDLDGKLRVWDLHRRRGTLEARVFPHDSGFVSIDVCENGEVLLAQGREGCVKRFDLGRLCSSTSEATGSGEPLSTFSTGCYNFCRFSASADGATAALPGSDASVVEVWEPRRAERLLSLRPPERGCGGKVGMCTALCLGDGGRSLFVGYESGHLALFDLRSPKDPLFTESLSGGEPLMSVDVDAGGKGGVAASVGASISQFKLSGSSLTVSRALEMTRPGVSEVRIRRDGRIFVAACWDGRVRVYDYKKGKQLASLRYHRTNCNAVALGEDGVVASACDNIALWPPLYSTSQKRVK</sequence>